<keyword evidence="8" id="KW-1185">Reference proteome</keyword>
<evidence type="ECO:0000256" key="2">
    <source>
        <dbReference type="ARBA" id="ARBA00009191"/>
    </source>
</evidence>
<feature type="domain" description="Strictosidine synthase conserved region" evidence="6">
    <location>
        <begin position="2"/>
        <end position="45"/>
    </location>
</feature>
<evidence type="ECO:0000259" key="6">
    <source>
        <dbReference type="Pfam" id="PF03088"/>
    </source>
</evidence>
<keyword evidence="4" id="KW-0325">Glycoprotein</keyword>
<dbReference type="GO" id="GO:0012505">
    <property type="term" value="C:endomembrane system"/>
    <property type="evidence" value="ECO:0007669"/>
    <property type="project" value="TreeGrafter"/>
</dbReference>
<organism evidence="7 8">
    <name type="scientific">Escallonia herrerae</name>
    <dbReference type="NCBI Taxonomy" id="1293975"/>
    <lineage>
        <taxon>Eukaryota</taxon>
        <taxon>Viridiplantae</taxon>
        <taxon>Streptophyta</taxon>
        <taxon>Embryophyta</taxon>
        <taxon>Tracheophyta</taxon>
        <taxon>Spermatophyta</taxon>
        <taxon>Magnoliopsida</taxon>
        <taxon>eudicotyledons</taxon>
        <taxon>Gunneridae</taxon>
        <taxon>Pentapetalae</taxon>
        <taxon>asterids</taxon>
        <taxon>campanulids</taxon>
        <taxon>Escalloniales</taxon>
        <taxon>Escalloniaceae</taxon>
        <taxon>Escallonia</taxon>
    </lineage>
</organism>
<gene>
    <name evidence="7" type="ORF">RJ639_028943</name>
</gene>
<evidence type="ECO:0000256" key="5">
    <source>
        <dbReference type="SAM" id="SignalP"/>
    </source>
</evidence>
<dbReference type="PANTHER" id="PTHR10426:SF136">
    <property type="entry name" value="PROTEIN STRICTOSIDINE SYNTHASE-LIKE 9-LIKE"/>
    <property type="match status" value="1"/>
</dbReference>
<protein>
    <recommendedName>
        <fullName evidence="6">Strictosidine synthase conserved region domain-containing protein</fullName>
    </recommendedName>
</protein>
<dbReference type="InterPro" id="IPR011042">
    <property type="entry name" value="6-blade_b-propeller_TolB-like"/>
</dbReference>
<dbReference type="AlphaFoldDB" id="A0AA89BQG9"/>
<proteinExistence type="inferred from homology"/>
<reference evidence="7" key="1">
    <citation type="submission" date="2022-12" db="EMBL/GenBank/DDBJ databases">
        <title>Draft genome assemblies for two species of Escallonia (Escalloniales).</title>
        <authorList>
            <person name="Chanderbali A."/>
            <person name="Dervinis C."/>
            <person name="Anghel I."/>
            <person name="Soltis D."/>
            <person name="Soltis P."/>
            <person name="Zapata F."/>
        </authorList>
    </citation>
    <scope>NUCLEOTIDE SEQUENCE</scope>
    <source>
        <strain evidence="7">UCBG64.0493</strain>
        <tissue evidence="7">Leaf</tissue>
    </source>
</reference>
<dbReference type="InterPro" id="IPR018119">
    <property type="entry name" value="Strictosidine_synth_cons-reg"/>
</dbReference>
<dbReference type="GO" id="GO:0016787">
    <property type="term" value="F:hydrolase activity"/>
    <property type="evidence" value="ECO:0007669"/>
    <property type="project" value="TreeGrafter"/>
</dbReference>
<evidence type="ECO:0000313" key="7">
    <source>
        <dbReference type="EMBL" id="KAK3040231.1"/>
    </source>
</evidence>
<feature type="signal peptide" evidence="5">
    <location>
        <begin position="1"/>
        <end position="21"/>
    </location>
</feature>
<dbReference type="SUPFAM" id="SSF63829">
    <property type="entry name" value="Calcium-dependent phosphotriesterase"/>
    <property type="match status" value="1"/>
</dbReference>
<keyword evidence="3" id="KW-0926">Vacuole</keyword>
<name>A0AA89BQG9_9ASTE</name>
<comment type="caution">
    <text evidence="7">The sequence shown here is derived from an EMBL/GenBank/DDBJ whole genome shotgun (WGS) entry which is preliminary data.</text>
</comment>
<evidence type="ECO:0000313" key="8">
    <source>
        <dbReference type="Proteomes" id="UP001188597"/>
    </source>
</evidence>
<dbReference type="Proteomes" id="UP001188597">
    <property type="component" value="Unassembled WGS sequence"/>
</dbReference>
<sequence length="190" mass="20979">MTKQATVLLGGLAGAAGVALSQDGSFLLATEFVTGNIYKFWLKGPKAATAEVIVNLEGYANKIKATTQGDFWVGVIIEGPPHMLLGQRIDEYDSVLETLTFSPEFNPPLISEVYEFNISRLERAVNNISCWYPSITSSMEMAQLTESFSYSFLTSRVQGCKESFKSYYARFNVEKLLIDHLVPGVTFAHG</sequence>
<dbReference type="EMBL" id="JAVXUP010000058">
    <property type="protein sequence ID" value="KAK3040231.1"/>
    <property type="molecule type" value="Genomic_DNA"/>
</dbReference>
<comment type="similarity">
    <text evidence="2">Belongs to the strictosidine synthase family.</text>
</comment>
<keyword evidence="5" id="KW-0732">Signal</keyword>
<evidence type="ECO:0000256" key="3">
    <source>
        <dbReference type="ARBA" id="ARBA00022554"/>
    </source>
</evidence>
<dbReference type="GO" id="GO:0005773">
    <property type="term" value="C:vacuole"/>
    <property type="evidence" value="ECO:0007669"/>
    <property type="project" value="UniProtKB-SubCell"/>
</dbReference>
<comment type="subcellular location">
    <subcellularLocation>
        <location evidence="1">Vacuole</location>
    </subcellularLocation>
</comment>
<evidence type="ECO:0000256" key="1">
    <source>
        <dbReference type="ARBA" id="ARBA00004116"/>
    </source>
</evidence>
<evidence type="ECO:0000256" key="4">
    <source>
        <dbReference type="ARBA" id="ARBA00023180"/>
    </source>
</evidence>
<dbReference type="Gene3D" id="2.120.10.30">
    <property type="entry name" value="TolB, C-terminal domain"/>
    <property type="match status" value="1"/>
</dbReference>
<dbReference type="Pfam" id="PF03088">
    <property type="entry name" value="Str_synth"/>
    <property type="match status" value="1"/>
</dbReference>
<accession>A0AA89BQG9</accession>
<feature type="chain" id="PRO_5041722159" description="Strictosidine synthase conserved region domain-containing protein" evidence="5">
    <location>
        <begin position="22"/>
        <end position="190"/>
    </location>
</feature>
<dbReference type="PANTHER" id="PTHR10426">
    <property type="entry name" value="STRICTOSIDINE SYNTHASE-RELATED"/>
    <property type="match status" value="1"/>
</dbReference>